<dbReference type="Pfam" id="PF13602">
    <property type="entry name" value="ADH_zinc_N_2"/>
    <property type="match status" value="1"/>
</dbReference>
<dbReference type="Gene3D" id="3.40.50.720">
    <property type="entry name" value="NAD(P)-binding Rossmann-like Domain"/>
    <property type="match status" value="1"/>
</dbReference>
<keyword evidence="3" id="KW-1185">Reference proteome</keyword>
<protein>
    <submittedName>
        <fullName evidence="2">Reticulon-4-interacting protein</fullName>
    </submittedName>
</protein>
<proteinExistence type="predicted"/>
<dbReference type="Pfam" id="PF08240">
    <property type="entry name" value="ADH_N"/>
    <property type="match status" value="1"/>
</dbReference>
<sequence>MRSLAIEKYCKPQDYEILDLPVPEIKSADELLIKVHAGSINPVDVKVATGAMKTFWPVPMPLKLGHDLSGTVIAVGSDVPGHFKPGTEVYSRSPEYCSGTVSEYALSTASTTALKPSSLSHIQAAAIPLASLTALQALDAADKNIDGGLKGKKVLIPGGLSGTGSIAIQLAKNVFGASKVITTLSTAKAAKAESLLGEGVVDQIIDYTKNDMAAVIPRGSVDFMFDTMGQALASLHLIKKGGMIVSVSSLPFGSDLKDLAPNMPAIIRWTLNSIGAVSKYRARRYGVDYSCLFMRPSAADLTRLSGWIEEGKLKPVVGRVTGLENLKEIREGCEEVLSGKGGTGKFVIKIGAISHGGGA</sequence>
<gene>
    <name evidence="2" type="primary">Rtn4ip1</name>
    <name evidence="2" type="ORF">LSUE1_G004249</name>
</gene>
<dbReference type="AlphaFoldDB" id="A0A8T9C9K9"/>
<dbReference type="SMART" id="SM00829">
    <property type="entry name" value="PKS_ER"/>
    <property type="match status" value="1"/>
</dbReference>
<comment type="caution">
    <text evidence="2">The sequence shown here is derived from an EMBL/GenBank/DDBJ whole genome shotgun (WGS) entry which is preliminary data.</text>
</comment>
<organism evidence="2 3">
    <name type="scientific">Lachnellula suecica</name>
    <dbReference type="NCBI Taxonomy" id="602035"/>
    <lineage>
        <taxon>Eukaryota</taxon>
        <taxon>Fungi</taxon>
        <taxon>Dikarya</taxon>
        <taxon>Ascomycota</taxon>
        <taxon>Pezizomycotina</taxon>
        <taxon>Leotiomycetes</taxon>
        <taxon>Helotiales</taxon>
        <taxon>Lachnaceae</taxon>
        <taxon>Lachnellula</taxon>
    </lineage>
</organism>
<dbReference type="Proteomes" id="UP000469558">
    <property type="component" value="Unassembled WGS sequence"/>
</dbReference>
<accession>A0A8T9C9K9</accession>
<dbReference type="PANTHER" id="PTHR11695">
    <property type="entry name" value="ALCOHOL DEHYDROGENASE RELATED"/>
    <property type="match status" value="1"/>
</dbReference>
<dbReference type="InterPro" id="IPR020843">
    <property type="entry name" value="ER"/>
</dbReference>
<evidence type="ECO:0000313" key="2">
    <source>
        <dbReference type="EMBL" id="TVY82449.1"/>
    </source>
</evidence>
<dbReference type="InterPro" id="IPR050700">
    <property type="entry name" value="YIM1/Zinc_Alcohol_DH_Fams"/>
</dbReference>
<dbReference type="InterPro" id="IPR013154">
    <property type="entry name" value="ADH-like_N"/>
</dbReference>
<dbReference type="InterPro" id="IPR011032">
    <property type="entry name" value="GroES-like_sf"/>
</dbReference>
<dbReference type="InterPro" id="IPR036291">
    <property type="entry name" value="NAD(P)-bd_dom_sf"/>
</dbReference>
<dbReference type="GO" id="GO:0016491">
    <property type="term" value="F:oxidoreductase activity"/>
    <property type="evidence" value="ECO:0007669"/>
    <property type="project" value="InterPro"/>
</dbReference>
<feature type="domain" description="Enoyl reductase (ER)" evidence="1">
    <location>
        <begin position="11"/>
        <end position="348"/>
    </location>
</feature>
<dbReference type="EMBL" id="QGMK01000316">
    <property type="protein sequence ID" value="TVY82449.1"/>
    <property type="molecule type" value="Genomic_DNA"/>
</dbReference>
<reference evidence="2 3" key="1">
    <citation type="submission" date="2018-05" db="EMBL/GenBank/DDBJ databases">
        <title>Genome sequencing and assembly of the regulated plant pathogen Lachnellula willkommii and related sister species for the development of diagnostic species identification markers.</title>
        <authorList>
            <person name="Giroux E."/>
            <person name="Bilodeau G."/>
        </authorList>
    </citation>
    <scope>NUCLEOTIDE SEQUENCE [LARGE SCALE GENOMIC DNA]</scope>
    <source>
        <strain evidence="2 3">CBS 268.59</strain>
    </source>
</reference>
<dbReference type="OrthoDB" id="3509362at2759"/>
<evidence type="ECO:0000313" key="3">
    <source>
        <dbReference type="Proteomes" id="UP000469558"/>
    </source>
</evidence>
<dbReference type="Gene3D" id="3.90.180.10">
    <property type="entry name" value="Medium-chain alcohol dehydrogenases, catalytic domain"/>
    <property type="match status" value="1"/>
</dbReference>
<dbReference type="SUPFAM" id="SSF51735">
    <property type="entry name" value="NAD(P)-binding Rossmann-fold domains"/>
    <property type="match status" value="1"/>
</dbReference>
<name>A0A8T9C9K9_9HELO</name>
<dbReference type="CDD" id="cd05289">
    <property type="entry name" value="MDR_like_2"/>
    <property type="match status" value="1"/>
</dbReference>
<dbReference type="SUPFAM" id="SSF50129">
    <property type="entry name" value="GroES-like"/>
    <property type="match status" value="1"/>
</dbReference>
<evidence type="ECO:0000259" key="1">
    <source>
        <dbReference type="SMART" id="SM00829"/>
    </source>
</evidence>
<dbReference type="PANTHER" id="PTHR11695:SF294">
    <property type="entry name" value="RETICULON-4-INTERACTING PROTEIN 1, MITOCHONDRIAL"/>
    <property type="match status" value="1"/>
</dbReference>